<dbReference type="EMBL" id="JBHTGL010000008">
    <property type="protein sequence ID" value="MFD0626306.1"/>
    <property type="molecule type" value="Genomic_DNA"/>
</dbReference>
<proteinExistence type="predicted"/>
<feature type="region of interest" description="Disordered" evidence="1">
    <location>
        <begin position="186"/>
        <end position="206"/>
    </location>
</feature>
<name>A0ABW2WXP8_9ACTN</name>
<evidence type="ECO:0000313" key="2">
    <source>
        <dbReference type="EMBL" id="MFD0626306.1"/>
    </source>
</evidence>
<organism evidence="2 3">
    <name type="scientific">Streptomyces sanglieri</name>
    <dbReference type="NCBI Taxonomy" id="193460"/>
    <lineage>
        <taxon>Bacteria</taxon>
        <taxon>Bacillati</taxon>
        <taxon>Actinomycetota</taxon>
        <taxon>Actinomycetes</taxon>
        <taxon>Kitasatosporales</taxon>
        <taxon>Streptomycetaceae</taxon>
        <taxon>Streptomyces</taxon>
    </lineage>
</organism>
<keyword evidence="3" id="KW-1185">Reference proteome</keyword>
<accession>A0ABW2WXP8</accession>
<feature type="region of interest" description="Disordered" evidence="1">
    <location>
        <begin position="43"/>
        <end position="62"/>
    </location>
</feature>
<comment type="caution">
    <text evidence="2">The sequence shown here is derived from an EMBL/GenBank/DDBJ whole genome shotgun (WGS) entry which is preliminary data.</text>
</comment>
<evidence type="ECO:0000256" key="1">
    <source>
        <dbReference type="SAM" id="MobiDB-lite"/>
    </source>
</evidence>
<protein>
    <recommendedName>
        <fullName evidence="4">Lipoprotein</fullName>
    </recommendedName>
</protein>
<dbReference type="Proteomes" id="UP001596915">
    <property type="component" value="Unassembled WGS sequence"/>
</dbReference>
<evidence type="ECO:0000313" key="3">
    <source>
        <dbReference type="Proteomes" id="UP001596915"/>
    </source>
</evidence>
<evidence type="ECO:0008006" key="4">
    <source>
        <dbReference type="Google" id="ProtNLM"/>
    </source>
</evidence>
<sequence>MTRPTPAVVPARMTRPTPAVVPARMTRPTLPLVPARPVTTGSALASARPVTTGPALAPARPVTTGDVQQTVNLRTNTEKAMNVPHPPGRPPVTGLPRRYRRFLRAVPALALAASLAAVTGCSSSAEADDLRTPCGLVVDGSGSGAAGGRGFDAEAKLKATLIPFLTERHCGTLSFAPVTRSSQTSSCRVGDVDLNPPGDEMSDRDSMRRSARLRAAQGALAMLKCARTQGGSDVIGALARIGDAVPSGKGTPSLLVVSDFEQADKEFTLRVREIATEESRERAVDTLLGDRGVPGIAGMDVYPVGYGMSHDAKPSEYRPFDAFWSEILTGRAKAHVHDDYRK</sequence>
<reference evidence="3" key="1">
    <citation type="journal article" date="2019" name="Int. J. Syst. Evol. Microbiol.">
        <title>The Global Catalogue of Microorganisms (GCM) 10K type strain sequencing project: providing services to taxonomists for standard genome sequencing and annotation.</title>
        <authorList>
            <consortium name="The Broad Institute Genomics Platform"/>
            <consortium name="The Broad Institute Genome Sequencing Center for Infectious Disease"/>
            <person name="Wu L."/>
            <person name="Ma J."/>
        </authorList>
    </citation>
    <scope>NUCLEOTIDE SEQUENCE [LARGE SCALE GENOMIC DNA]</scope>
    <source>
        <strain evidence="3">JCM 12607</strain>
    </source>
</reference>
<gene>
    <name evidence="2" type="ORF">ACFQ2K_29940</name>
</gene>